<dbReference type="Proteomes" id="UP000663877">
    <property type="component" value="Unassembled WGS sequence"/>
</dbReference>
<evidence type="ECO:0000313" key="5">
    <source>
        <dbReference type="Proteomes" id="UP000663832"/>
    </source>
</evidence>
<dbReference type="InterPro" id="IPR041245">
    <property type="entry name" value="CARMIL_PH"/>
</dbReference>
<dbReference type="Gene3D" id="2.30.29.30">
    <property type="entry name" value="Pleckstrin-homology domain (PH domain)/Phosphotyrosine-binding domain (PTB)"/>
    <property type="match status" value="1"/>
</dbReference>
<dbReference type="EMBL" id="CAJNOI010000088">
    <property type="protein sequence ID" value="CAF1035112.1"/>
    <property type="molecule type" value="Genomic_DNA"/>
</dbReference>
<sequence>MSDRDDFSELIGSARNVTKCSSFYFNGRIRYGTKGEKVEERFLCMNAFRVYICSIKIPVKIESQFNILSIKLIDRTSDSHVIIETEEKQVHSLYSLHDKASIQPFLLILIRNLHAVFPHRLQAIVEIRPENEYDKLLRLSNEYYEDILNGIRPCGGFSIRYECACDLFQSSCHKYVQNLIDNVFAHRVSREFTFREFESLTQKDWLPIIHALRHNEWFTKLTIENTKLSSENIDELCTVTRLCETIKDLRLVNCGLTKDFGTRFGHCLSVTCVENLDLSNNTLEDKGLINLSSSLQQRKLPLRSINLQSCSITHKSLQTFHTTLMNNTCLLKNLQTLNLSGNRIKEENCITILFSNNDNMLEELHLSDVEFSLESFFHSLATFSCKLRRLFISSTKSSNPTVNVGGVKTFFTRNQTLEILQLTNANLSNDFLRELCDGLHSNIYLNKFDLRLSGNQLEAFIREYAHHFATIPSLTALDITGCDLDNEMSTLLIELKKNRKLKSLHLGKNFNNIKAKHMQRTINVMKDLVLENELEYLSLTDSKLKEYTADFLYSILNNTSLKTLDIRGNLMGDAGVRVLTHIIKINRHLHTIFYDRNTLSLNNFEEIVDAMEENHAIQYLPIPITDIILMKTTEKDRMEKLQMLMNKLDTLCTRNQEQKENIFSPDSLLVIPPANLTREINQSWENQQQLIGDQTSLEYILSCSNRLNNKQEEIQSILTRTTRIAKISSELYESYINEEEQLKNEWNDMCKLFEQKLIEKNDRLSRKFYQLFKEQTTINYDDKLQEQIRTFFSNSNENIQHLLNKEIPTRLTTYTRECYINVATCLQKRAYDTTNDIAIDMHKQLETTIFQAAASSQQTSATDVSQNTAPSTLDRLVHRGANVVHRLAHKHNHAQPETADETVVNRSLKKSDSSEYLTEPTLKPTKSIAKDDRLLAATQSKTITPPAPTSPKPMTIPGVGWRRSVLVNTNESESNSINTDPIYNNVPNANRLKKKEMSIEDEGDLIEHDLLDLVEQEQQKELQRNNTPPPVPAKKRMAPAAPDNSLDIDIEPTTKLIHIGKDRPRRTNIKPPVKRGTNGGSHDSSSDGGLDNDDNSIGDNPPVSTTETATTNLPNTSTTDPQTSELPPKTVTKLFKPTLKSTKATNDEPSPPPVPVKIQQHLSARPSNAQHQTNAPLTASKSVAVTNNDISQIINSDTTHEPVHTKPLMSMSSYAGFTPSNRDEQKETHNSSENVSSPVPPVLTRSGKAAIGTRVLPALDPNGEAPPVRLRHYPLDKKVSLPVNLPPVENTIESDSTPGAGDSNTSDDNEQYKRLSVKERARLLATTNPTMLPMEKKPITPPNTTVTSPYTPRNNRRLIEQVNLFC</sequence>
<evidence type="ECO:0000313" key="4">
    <source>
        <dbReference type="EMBL" id="CAF1559319.1"/>
    </source>
</evidence>
<dbReference type="PROSITE" id="PS51450">
    <property type="entry name" value="LRR"/>
    <property type="match status" value="1"/>
</dbReference>
<comment type="caution">
    <text evidence="3">The sequence shown here is derived from an EMBL/GenBank/DDBJ whole genome shotgun (WGS) entry which is preliminary data.</text>
</comment>
<protein>
    <recommendedName>
        <fullName evidence="2">CARMIL pleckstrin homology domain-containing protein</fullName>
    </recommendedName>
</protein>
<feature type="compositionally biased region" description="Polar residues" evidence="1">
    <location>
        <begin position="1210"/>
        <end position="1220"/>
    </location>
</feature>
<feature type="compositionally biased region" description="Polar residues" evidence="1">
    <location>
        <begin position="1291"/>
        <end position="1306"/>
    </location>
</feature>
<dbReference type="InterPro" id="IPR051279">
    <property type="entry name" value="PP1-Reg/Actin-Interact_Protein"/>
</dbReference>
<dbReference type="PANTHER" id="PTHR24112">
    <property type="entry name" value="LEUCINE-RICH REPEAT, ISOFORM F-RELATED"/>
    <property type="match status" value="1"/>
</dbReference>
<dbReference type="GO" id="GO:0016477">
    <property type="term" value="P:cell migration"/>
    <property type="evidence" value="ECO:0007669"/>
    <property type="project" value="TreeGrafter"/>
</dbReference>
<dbReference type="OrthoDB" id="18598at2759"/>
<feature type="domain" description="CARMIL pleckstrin homology" evidence="2">
    <location>
        <begin position="28"/>
        <end position="118"/>
    </location>
</feature>
<evidence type="ECO:0000259" key="2">
    <source>
        <dbReference type="Pfam" id="PF17888"/>
    </source>
</evidence>
<dbReference type="InterPro" id="IPR001611">
    <property type="entry name" value="Leu-rich_rpt"/>
</dbReference>
<dbReference type="Pfam" id="PF17888">
    <property type="entry name" value="Carm_PH"/>
    <property type="match status" value="1"/>
</dbReference>
<dbReference type="SMART" id="SM00368">
    <property type="entry name" value="LRR_RI"/>
    <property type="match status" value="4"/>
</dbReference>
<feature type="region of interest" description="Disordered" evidence="1">
    <location>
        <begin position="1162"/>
        <end position="1244"/>
    </location>
</feature>
<feature type="compositionally biased region" description="Polar residues" evidence="1">
    <location>
        <begin position="1162"/>
        <end position="1197"/>
    </location>
</feature>
<dbReference type="PANTHER" id="PTHR24112:SF66">
    <property type="entry name" value="LEUCINE-RICH REPEAT, ISOFORM F"/>
    <property type="match status" value="1"/>
</dbReference>
<name>A0A814JB64_9BILA</name>
<reference evidence="3" key="1">
    <citation type="submission" date="2021-02" db="EMBL/GenBank/DDBJ databases">
        <authorList>
            <person name="Nowell W R."/>
        </authorList>
    </citation>
    <scope>NUCLEOTIDE SEQUENCE</scope>
</reference>
<dbReference type="Proteomes" id="UP000663832">
    <property type="component" value="Unassembled WGS sequence"/>
</dbReference>
<dbReference type="InterPro" id="IPR032675">
    <property type="entry name" value="LRR_dom_sf"/>
</dbReference>
<feature type="region of interest" description="Disordered" evidence="1">
    <location>
        <begin position="1017"/>
        <end position="1130"/>
    </location>
</feature>
<dbReference type="SUPFAM" id="SSF52047">
    <property type="entry name" value="RNI-like"/>
    <property type="match status" value="1"/>
</dbReference>
<gene>
    <name evidence="3" type="ORF">BJG266_LOCUS17751</name>
    <name evidence="4" type="ORF">QVE165_LOCUS47764</name>
</gene>
<feature type="region of interest" description="Disordered" evidence="1">
    <location>
        <begin position="1332"/>
        <end position="1352"/>
    </location>
</feature>
<feature type="compositionally biased region" description="Polar residues" evidence="1">
    <location>
        <begin position="1342"/>
        <end position="1352"/>
    </location>
</feature>
<dbReference type="GO" id="GO:0005886">
    <property type="term" value="C:plasma membrane"/>
    <property type="evidence" value="ECO:0007669"/>
    <property type="project" value="TreeGrafter"/>
</dbReference>
<proteinExistence type="predicted"/>
<dbReference type="Pfam" id="PF13516">
    <property type="entry name" value="LRR_6"/>
    <property type="match status" value="2"/>
</dbReference>
<evidence type="ECO:0000256" key="1">
    <source>
        <dbReference type="SAM" id="MobiDB-lite"/>
    </source>
</evidence>
<feature type="compositionally biased region" description="Basic and acidic residues" evidence="1">
    <location>
        <begin position="1221"/>
        <end position="1230"/>
    </location>
</feature>
<dbReference type="EMBL" id="CAJNOM010000769">
    <property type="protein sequence ID" value="CAF1559319.1"/>
    <property type="molecule type" value="Genomic_DNA"/>
</dbReference>
<organism evidence="3 6">
    <name type="scientific">Adineta steineri</name>
    <dbReference type="NCBI Taxonomy" id="433720"/>
    <lineage>
        <taxon>Eukaryota</taxon>
        <taxon>Metazoa</taxon>
        <taxon>Spiralia</taxon>
        <taxon>Gnathifera</taxon>
        <taxon>Rotifera</taxon>
        <taxon>Eurotatoria</taxon>
        <taxon>Bdelloidea</taxon>
        <taxon>Adinetida</taxon>
        <taxon>Adinetidae</taxon>
        <taxon>Adineta</taxon>
    </lineage>
</organism>
<evidence type="ECO:0000313" key="3">
    <source>
        <dbReference type="EMBL" id="CAF1035112.1"/>
    </source>
</evidence>
<accession>A0A814JB64</accession>
<feature type="compositionally biased region" description="Low complexity" evidence="1">
    <location>
        <begin position="1097"/>
        <end position="1119"/>
    </location>
</feature>
<feature type="compositionally biased region" description="Low complexity" evidence="1">
    <location>
        <begin position="1080"/>
        <end position="1089"/>
    </location>
</feature>
<dbReference type="GO" id="GO:0030027">
    <property type="term" value="C:lamellipodium"/>
    <property type="evidence" value="ECO:0007669"/>
    <property type="project" value="TreeGrafter"/>
</dbReference>
<feature type="region of interest" description="Disordered" evidence="1">
    <location>
        <begin position="889"/>
        <end position="921"/>
    </location>
</feature>
<feature type="region of interest" description="Disordered" evidence="1">
    <location>
        <begin position="1281"/>
        <end position="1315"/>
    </location>
</feature>
<keyword evidence="5" id="KW-1185">Reference proteome</keyword>
<dbReference type="InterPro" id="IPR011993">
    <property type="entry name" value="PH-like_dom_sf"/>
</dbReference>
<dbReference type="GO" id="GO:0034315">
    <property type="term" value="P:regulation of Arp2/3 complex-mediated actin nucleation"/>
    <property type="evidence" value="ECO:0007669"/>
    <property type="project" value="TreeGrafter"/>
</dbReference>
<evidence type="ECO:0000313" key="6">
    <source>
        <dbReference type="Proteomes" id="UP000663877"/>
    </source>
</evidence>
<dbReference type="Gene3D" id="3.80.10.10">
    <property type="entry name" value="Ribonuclease Inhibitor"/>
    <property type="match status" value="1"/>
</dbReference>